<dbReference type="EMBL" id="FQ311875">
    <property type="protein sequence ID" value="CBT76274.1"/>
    <property type="molecule type" value="Genomic_DNA"/>
</dbReference>
<keyword evidence="2" id="KW-1185">Reference proteome</keyword>
<dbReference type="Proteomes" id="UP000006878">
    <property type="component" value="Chromosome"/>
</dbReference>
<evidence type="ECO:0000313" key="1">
    <source>
        <dbReference type="EMBL" id="CBT76274.1"/>
    </source>
</evidence>
<sequence length="52" mass="6157">MTNSQSNVERLERLVNDDRFARSRTALAEVNKSRIRYQIEVLQKIHDQLEGK</sequence>
<name>A0ABP1U681_GLUAR</name>
<accession>A0ABP1U681</accession>
<proteinExistence type="predicted"/>
<reference evidence="2" key="2">
    <citation type="submission" date="2010-07" db="EMBL/GenBank/DDBJ databases">
        <title>Complete genome sequence of Arthrobacter arilaitensis (strain DSM 16368 / CIP 108037 / JCM 13566 / Re117).</title>
        <authorList>
            <person name="Genoscope."/>
        </authorList>
    </citation>
    <scope>NUCLEOTIDE SEQUENCE [LARGE SCALE GENOMIC DNA]</scope>
    <source>
        <strain evidence="2">DSM 16368 / CIP 108037 / IAM 15318 / JCM 13566 / Re117</strain>
    </source>
</reference>
<protein>
    <submittedName>
        <fullName evidence="1">Uncharacterized protein</fullName>
    </submittedName>
</protein>
<evidence type="ECO:0000313" key="2">
    <source>
        <dbReference type="Proteomes" id="UP000006878"/>
    </source>
</evidence>
<reference evidence="2" key="1">
    <citation type="journal article" date="2010" name="PLoS ONE">
        <title>The Arthrobacter arilaitensis Re117 genome sequence reveals its genetic adaptation to the surface of cheese.</title>
        <authorList>
            <person name="Monnet C."/>
            <person name="Loux V."/>
            <person name="Gibrat J.F."/>
            <person name="Spinnler E."/>
            <person name="Barbe V."/>
            <person name="Vacherie B."/>
            <person name="Gavory F."/>
            <person name="Gourbeyre E."/>
            <person name="Siguier P."/>
            <person name="Chandler M."/>
            <person name="Elleuch R."/>
            <person name="Irlinger F."/>
            <person name="Vallaeys T."/>
        </authorList>
    </citation>
    <scope>NUCLEOTIDE SEQUENCE</scope>
    <source>
        <strain evidence="2">DSM 16368 / CIP 108037 / IAM 15318 / JCM 13566 / Re117</strain>
    </source>
</reference>
<dbReference type="RefSeq" id="WP_013349397.1">
    <property type="nucleotide sequence ID" value="NC_014550.1"/>
</dbReference>
<organism evidence="1 2">
    <name type="scientific">Glutamicibacter arilaitensis (strain DSM 16368 / CIP 108037 / IAM 15318 / JCM 13566 / NCIMB 14258 / Re117)</name>
    <name type="common">Arthrobacter arilaitensis</name>
    <dbReference type="NCBI Taxonomy" id="861360"/>
    <lineage>
        <taxon>Bacteria</taxon>
        <taxon>Bacillati</taxon>
        <taxon>Actinomycetota</taxon>
        <taxon>Actinomycetes</taxon>
        <taxon>Micrococcales</taxon>
        <taxon>Micrococcaceae</taxon>
        <taxon>Glutamicibacter</taxon>
    </lineage>
</organism>
<dbReference type="GeneID" id="303187142"/>
<gene>
    <name evidence="1" type="ordered locus">AARI_20540</name>
</gene>